<dbReference type="SUPFAM" id="SSF143100">
    <property type="entry name" value="TTHA1013/TTHA0281-like"/>
    <property type="match status" value="1"/>
</dbReference>
<evidence type="ECO:0000259" key="1">
    <source>
        <dbReference type="Pfam" id="PF15919"/>
    </source>
</evidence>
<sequence>MKKKDTYIFPAIVTTESDGITITFPDLEGCITCAYSDDEIMKVSKEALGLHLYGLETDEEIEGKELIPVPSKLNDLKLEKNQATTLVEVYMPVIRQVLDNKAVKKTVTIPNWLDVQAKKYEINFSQLLQESIRKLLQL</sequence>
<name>A0A2X2YDX7_CLOPF</name>
<dbReference type="EMBL" id="UAWG01000022">
    <property type="protein sequence ID" value="SQB61401.1"/>
    <property type="molecule type" value="Genomic_DNA"/>
</dbReference>
<dbReference type="InterPro" id="IPR031807">
    <property type="entry name" value="HicB-like"/>
</dbReference>
<reference evidence="2 3" key="1">
    <citation type="submission" date="2018-06" db="EMBL/GenBank/DDBJ databases">
        <authorList>
            <consortium name="Pathogen Informatics"/>
            <person name="Doyle S."/>
        </authorList>
    </citation>
    <scope>NUCLEOTIDE SEQUENCE [LARGE SCALE GENOMIC DNA]</scope>
    <source>
        <strain evidence="2 3">NCTC10719</strain>
    </source>
</reference>
<gene>
    <name evidence="2" type="ORF">NCTC10719_03080</name>
</gene>
<feature type="domain" description="HicB-like antitoxin of toxin-antitoxin system" evidence="1">
    <location>
        <begin position="11"/>
        <end position="128"/>
    </location>
</feature>
<dbReference type="RefSeq" id="WP_003459270.1">
    <property type="nucleotide sequence ID" value="NZ_CATNWT010000002.1"/>
</dbReference>
<dbReference type="Pfam" id="PF15919">
    <property type="entry name" value="HicB_lk_antitox"/>
    <property type="match status" value="1"/>
</dbReference>
<accession>A0A2X2YDX7</accession>
<proteinExistence type="predicted"/>
<protein>
    <submittedName>
        <fullName evidence="2">Phage-like protein</fullName>
    </submittedName>
</protein>
<organism evidence="2 3">
    <name type="scientific">Clostridium perfringens</name>
    <dbReference type="NCBI Taxonomy" id="1502"/>
    <lineage>
        <taxon>Bacteria</taxon>
        <taxon>Bacillati</taxon>
        <taxon>Bacillota</taxon>
        <taxon>Clostridia</taxon>
        <taxon>Eubacteriales</taxon>
        <taxon>Clostridiaceae</taxon>
        <taxon>Clostridium</taxon>
    </lineage>
</organism>
<dbReference type="InterPro" id="IPR035069">
    <property type="entry name" value="TTHA1013/TTHA0281-like"/>
</dbReference>
<evidence type="ECO:0000313" key="3">
    <source>
        <dbReference type="Proteomes" id="UP000249986"/>
    </source>
</evidence>
<dbReference type="Gene3D" id="3.30.160.250">
    <property type="match status" value="1"/>
</dbReference>
<dbReference type="Proteomes" id="UP000249986">
    <property type="component" value="Unassembled WGS sequence"/>
</dbReference>
<evidence type="ECO:0000313" key="2">
    <source>
        <dbReference type="EMBL" id="SQB61401.1"/>
    </source>
</evidence>
<dbReference type="AlphaFoldDB" id="A0A2X2YDX7"/>